<dbReference type="RefSeq" id="WP_264600422.1">
    <property type="nucleotide sequence ID" value="NZ_JAOQNS010000003.1"/>
</dbReference>
<dbReference type="Proteomes" id="UP001209755">
    <property type="component" value="Unassembled WGS sequence"/>
</dbReference>
<evidence type="ECO:0008006" key="3">
    <source>
        <dbReference type="Google" id="ProtNLM"/>
    </source>
</evidence>
<accession>A0ABT3H8X8</accession>
<name>A0ABT3H8X8_9HYPH</name>
<comment type="caution">
    <text evidence="1">The sequence shown here is derived from an EMBL/GenBank/DDBJ whole genome shotgun (WGS) entry which is preliminary data.</text>
</comment>
<keyword evidence="2" id="KW-1185">Reference proteome</keyword>
<proteinExistence type="predicted"/>
<evidence type="ECO:0000313" key="2">
    <source>
        <dbReference type="Proteomes" id="UP001209755"/>
    </source>
</evidence>
<sequence>MQRIMPPSLTEIIGAASGFDDELFELLDALVSKPTSTEPSETDIEAVAAQSDVPKDELEYFLSFLSFLYAQTSGTSQDELRPKLLEFLGEHGDLENPDRLAEKLLRLLSHRETQAAAAKKARLSLGFLPNLTGVASFVDLRSDFERDTNGKLTGRIMSSIPVIQIFLKTNSIRDCEREIVLQVDENNIDLIQETLDDVREKLRILCKNQK</sequence>
<evidence type="ECO:0000313" key="1">
    <source>
        <dbReference type="EMBL" id="MCW2306751.1"/>
    </source>
</evidence>
<dbReference type="EMBL" id="JAOQNS010000003">
    <property type="protein sequence ID" value="MCW2306751.1"/>
    <property type="molecule type" value="Genomic_DNA"/>
</dbReference>
<gene>
    <name evidence="1" type="ORF">M2319_001073</name>
</gene>
<reference evidence="2" key="1">
    <citation type="submission" date="2023-07" db="EMBL/GenBank/DDBJ databases">
        <title>Genome sequencing of Purple Non-Sulfur Bacteria from various extreme environments.</title>
        <authorList>
            <person name="Mayer M."/>
        </authorList>
    </citation>
    <scope>NUCLEOTIDE SEQUENCE [LARGE SCALE GENOMIC DNA]</scope>
    <source>
        <strain evidence="2">DSM 17935</strain>
    </source>
</reference>
<organism evidence="1 2">
    <name type="scientific">Rhodobium gokarnense</name>
    <dbReference type="NCBI Taxonomy" id="364296"/>
    <lineage>
        <taxon>Bacteria</taxon>
        <taxon>Pseudomonadati</taxon>
        <taxon>Pseudomonadota</taxon>
        <taxon>Alphaproteobacteria</taxon>
        <taxon>Hyphomicrobiales</taxon>
        <taxon>Rhodobiaceae</taxon>
        <taxon>Rhodobium</taxon>
    </lineage>
</organism>
<protein>
    <recommendedName>
        <fullName evidence="3">COMM domain-containing protein</fullName>
    </recommendedName>
</protein>